<evidence type="ECO:0000256" key="1">
    <source>
        <dbReference type="SAM" id="MobiDB-lite"/>
    </source>
</evidence>
<feature type="region of interest" description="Disordered" evidence="1">
    <location>
        <begin position="40"/>
        <end position="80"/>
    </location>
</feature>
<feature type="transmembrane region" description="Helical" evidence="2">
    <location>
        <begin position="7"/>
        <end position="24"/>
    </location>
</feature>
<accession>A0A086J1I9</accession>
<dbReference type="HOGENOM" id="CLU_085442_0_0_1"/>
<dbReference type="Proteomes" id="UP000054524">
    <property type="component" value="Unassembled WGS sequence"/>
</dbReference>
<evidence type="ECO:0000313" key="4">
    <source>
        <dbReference type="Proteomes" id="UP000054524"/>
    </source>
</evidence>
<protein>
    <recommendedName>
        <fullName evidence="5">Ricin B lectin domain-containing protein</fullName>
    </recommendedName>
</protein>
<keyword evidence="2" id="KW-0472">Membrane</keyword>
<dbReference type="GeneID" id="77676092"/>
<evidence type="ECO:0008006" key="5">
    <source>
        <dbReference type="Google" id="ProtNLM"/>
    </source>
</evidence>
<evidence type="ECO:0000256" key="2">
    <source>
        <dbReference type="SAM" id="Phobius"/>
    </source>
</evidence>
<reference evidence="3 4" key="1">
    <citation type="journal article" date="2014" name="Genome Announc.">
        <title>Genome Sequence of the Microsporidian Species Nematocida sp1 Strain ERTm6 (ATCC PRA-372).</title>
        <authorList>
            <person name="Bakowski M.A."/>
            <person name="Priest M."/>
            <person name="Young S."/>
            <person name="Cuomo C.A."/>
            <person name="Troemel E.R."/>
        </authorList>
    </citation>
    <scope>NUCLEOTIDE SEQUENCE [LARGE SCALE GENOMIC DNA]</scope>
    <source>
        <strain evidence="3 4">ERTm6</strain>
    </source>
</reference>
<evidence type="ECO:0000313" key="3">
    <source>
        <dbReference type="EMBL" id="KFG26007.1"/>
    </source>
</evidence>
<dbReference type="AlphaFoldDB" id="A0A086J1I9"/>
<dbReference type="OrthoDB" id="2194211at2759"/>
<gene>
    <name evidence="3" type="ORF">NESG_01119</name>
</gene>
<proteinExistence type="predicted"/>
<dbReference type="EMBL" id="AKIJ01000003">
    <property type="protein sequence ID" value="KFG26007.1"/>
    <property type="molecule type" value="Genomic_DNA"/>
</dbReference>
<feature type="compositionally biased region" description="Polar residues" evidence="1">
    <location>
        <begin position="59"/>
        <end position="72"/>
    </location>
</feature>
<dbReference type="RefSeq" id="XP_052904562.1">
    <property type="nucleotide sequence ID" value="XM_053048757.1"/>
</dbReference>
<comment type="caution">
    <text evidence="3">The sequence shown here is derived from an EMBL/GenBank/DDBJ whole genome shotgun (WGS) entry which is preliminary data.</text>
</comment>
<organism evidence="3 4">
    <name type="scientific">Nematocida ausubeli (strain ATCC PRA-371 / ERTm2)</name>
    <name type="common">Nematode killer fungus</name>
    <dbReference type="NCBI Taxonomy" id="1913371"/>
    <lineage>
        <taxon>Eukaryota</taxon>
        <taxon>Fungi</taxon>
        <taxon>Fungi incertae sedis</taxon>
        <taxon>Microsporidia</taxon>
        <taxon>Nematocida</taxon>
    </lineage>
</organism>
<keyword evidence="4" id="KW-1185">Reference proteome</keyword>
<name>A0A086J1I9_NEMA1</name>
<keyword evidence="2" id="KW-1133">Transmembrane helix</keyword>
<feature type="compositionally biased region" description="Basic and acidic residues" evidence="1">
    <location>
        <begin position="40"/>
        <end position="49"/>
    </location>
</feature>
<sequence>MKKFRSVFVGMLSTIYLGSLYIYVEASNLKHSHVMEEPRYHHSVERRTVNGDPAVNPYASEQTSSHYKNPDTSAEERAPPQKEISFYSNKHNVGFLYNVGSKKYIGADSAKYWLNAVDDNTPPLPIAIVESYGQSIGSYYEIISVDSVSKPNFGTRSNNDLYTNVKRFDVGGGPSQKRCYLYGHTSVYNRFVITPSYYKKDDSFKIRRSTFCLGVASNNQLLEMACVDDTTNGKRTEENDRQLFKFCRADSGDRCVSD</sequence>
<keyword evidence="2" id="KW-0812">Transmembrane</keyword>